<sequence>VCDSPNLYFVVLPNGEFAPCCDHRLRTSIFTYSDDFVKQYKKKTFGDEVRNVTGSCIGCMFGSFPEITISMRFLAAQIQRAKIFFTSPPKKNWPISYEQMHDQIDNIKNKSPIDV</sequence>
<proteinExistence type="predicted"/>
<feature type="non-terminal residue" evidence="1">
    <location>
        <position position="1"/>
    </location>
</feature>
<gene>
    <name evidence="1" type="ORF">S12H4_27966</name>
</gene>
<dbReference type="EMBL" id="BARW01016008">
    <property type="protein sequence ID" value="GAJ01134.1"/>
    <property type="molecule type" value="Genomic_DNA"/>
</dbReference>
<organism evidence="1">
    <name type="scientific">marine sediment metagenome</name>
    <dbReference type="NCBI Taxonomy" id="412755"/>
    <lineage>
        <taxon>unclassified sequences</taxon>
        <taxon>metagenomes</taxon>
        <taxon>ecological metagenomes</taxon>
    </lineage>
</organism>
<name>X1T792_9ZZZZ</name>
<reference evidence="1" key="1">
    <citation type="journal article" date="2014" name="Front. Microbiol.">
        <title>High frequency of phylogenetically diverse reductive dehalogenase-homologous genes in deep subseafloor sedimentary metagenomes.</title>
        <authorList>
            <person name="Kawai M."/>
            <person name="Futagami T."/>
            <person name="Toyoda A."/>
            <person name="Takaki Y."/>
            <person name="Nishi S."/>
            <person name="Hori S."/>
            <person name="Arai W."/>
            <person name="Tsubouchi T."/>
            <person name="Morono Y."/>
            <person name="Uchiyama I."/>
            <person name="Ito T."/>
            <person name="Fujiyama A."/>
            <person name="Inagaki F."/>
            <person name="Takami H."/>
        </authorList>
    </citation>
    <scope>NUCLEOTIDE SEQUENCE</scope>
    <source>
        <strain evidence="1">Expedition CK06-06</strain>
    </source>
</reference>
<evidence type="ECO:0000313" key="1">
    <source>
        <dbReference type="EMBL" id="GAJ01134.1"/>
    </source>
</evidence>
<accession>X1T792</accession>
<dbReference type="AlphaFoldDB" id="X1T792"/>
<comment type="caution">
    <text evidence="1">The sequence shown here is derived from an EMBL/GenBank/DDBJ whole genome shotgun (WGS) entry which is preliminary data.</text>
</comment>
<protein>
    <submittedName>
        <fullName evidence="1">Uncharacterized protein</fullName>
    </submittedName>
</protein>